<name>A0A9R0HZ31_SPIOL</name>
<dbReference type="InterPro" id="IPR011990">
    <property type="entry name" value="TPR-like_helical_dom_sf"/>
</dbReference>
<sequence>MATTYMVESSDHGCGFMGGLFNRHSLCSRRSSVRSLPSNINNNKKDVVATEKKDQGNPKPVLFASVVTEKKDQVNHKPVLFDPVVTEKKDQVNPKPVVFASVKLKPAEVSTTVKYNMASPRCSVSQNHNNNQSRRFSDAARVSTTSSSSSSQNHNQSEAVTPRTPSGNILQSNSMMMMKQKCSVSVSGNPTTVNKSLDFNNVTMGNILKRNSTDELRIYSSMSKLDSEEMKSLGNEKYKQGKYEEALVLYDQAIAIDDSVAAYRSNKSAVLTALGRVLEAVYECREAVRIDPCYQRAHHRLAGLYFRLGYAEEAMEHYSLSGSVTSLTDITQAKALQKCLCKCNEAKEVKNWGNLLRNTHDALAIGANSSLQIYALQCQALLNLQRHDEAYAAFKRAPSFDMELYTQLFDETKTTFLYLIKAQIYMATGRFEEAITAAQKAAQLNPNNKESRSMLIKTRSVSIARSKGNKLFKESNLLDACSIYTEGLEYDPFNSVLLCNRAACRSKLGQFEKALEDCTLSLNLQPSYSKARLRRAHCNAKMGRWEASIQDYEILIREKPGDEEVGRALFEAKVQFKRQNGEDVKDMKFGSDVVKVSSVECFRHLITSPGMSVVLFCTKSKQEKALSLLEQVCLKFPSINFLKVEVEDHPYLAKSEAVTYTPAFKIYKNGTRVKDIPGNNLELLQNSVKLYSS</sequence>
<keyword evidence="1" id="KW-0677">Repeat</keyword>
<feature type="repeat" description="TPR" evidence="3">
    <location>
        <begin position="415"/>
        <end position="448"/>
    </location>
</feature>
<dbReference type="Gene3D" id="1.25.40.10">
    <property type="entry name" value="Tetratricopeptide repeat domain"/>
    <property type="match status" value="1"/>
</dbReference>
<evidence type="ECO:0000256" key="2">
    <source>
        <dbReference type="ARBA" id="ARBA00022803"/>
    </source>
</evidence>
<evidence type="ECO:0000313" key="6">
    <source>
        <dbReference type="RefSeq" id="XP_021839537.2"/>
    </source>
</evidence>
<feature type="compositionally biased region" description="Polar residues" evidence="4">
    <location>
        <begin position="122"/>
        <end position="134"/>
    </location>
</feature>
<dbReference type="RefSeq" id="XP_021839537.2">
    <property type="nucleotide sequence ID" value="XM_021983845.2"/>
</dbReference>
<feature type="repeat" description="TPR" evidence="3">
    <location>
        <begin position="227"/>
        <end position="260"/>
    </location>
</feature>
<dbReference type="PANTHER" id="PTHR46050">
    <property type="entry name" value="TPR REPEAT-CONTAINING THIOREDOXIN"/>
    <property type="match status" value="1"/>
</dbReference>
<gene>
    <name evidence="6" type="primary">LOC110779287</name>
</gene>
<dbReference type="SUPFAM" id="SSF52833">
    <property type="entry name" value="Thioredoxin-like"/>
    <property type="match status" value="1"/>
</dbReference>
<feature type="compositionally biased region" description="Polar residues" evidence="4">
    <location>
        <begin position="152"/>
        <end position="170"/>
    </location>
</feature>
<dbReference type="GeneID" id="110779287"/>
<feature type="region of interest" description="Disordered" evidence="4">
    <location>
        <begin position="120"/>
        <end position="170"/>
    </location>
</feature>
<accession>A0A9R0HZ31</accession>
<dbReference type="InterPro" id="IPR036249">
    <property type="entry name" value="Thioredoxin-like_sf"/>
</dbReference>
<dbReference type="PROSITE" id="PS50005">
    <property type="entry name" value="TPR"/>
    <property type="match status" value="2"/>
</dbReference>
<protein>
    <submittedName>
        <fullName evidence="6">TPR repeat-containing thioredoxin TTL1</fullName>
    </submittedName>
</protein>
<dbReference type="Proteomes" id="UP000813463">
    <property type="component" value="Chromosome 2"/>
</dbReference>
<evidence type="ECO:0000256" key="4">
    <source>
        <dbReference type="SAM" id="MobiDB-lite"/>
    </source>
</evidence>
<dbReference type="CDD" id="cd02947">
    <property type="entry name" value="TRX_family"/>
    <property type="match status" value="1"/>
</dbReference>
<organism evidence="5 6">
    <name type="scientific">Spinacia oleracea</name>
    <name type="common">Spinach</name>
    <dbReference type="NCBI Taxonomy" id="3562"/>
    <lineage>
        <taxon>Eukaryota</taxon>
        <taxon>Viridiplantae</taxon>
        <taxon>Streptophyta</taxon>
        <taxon>Embryophyta</taxon>
        <taxon>Tracheophyta</taxon>
        <taxon>Spermatophyta</taxon>
        <taxon>Magnoliopsida</taxon>
        <taxon>eudicotyledons</taxon>
        <taxon>Gunneridae</taxon>
        <taxon>Pentapetalae</taxon>
        <taxon>Caryophyllales</taxon>
        <taxon>Chenopodiaceae</taxon>
        <taxon>Chenopodioideae</taxon>
        <taxon>Anserineae</taxon>
        <taxon>Spinacia</taxon>
    </lineage>
</organism>
<dbReference type="SUPFAM" id="SSF48452">
    <property type="entry name" value="TPR-like"/>
    <property type="match status" value="2"/>
</dbReference>
<dbReference type="KEGG" id="soe:110779287"/>
<evidence type="ECO:0000256" key="3">
    <source>
        <dbReference type="PROSITE-ProRule" id="PRU00339"/>
    </source>
</evidence>
<dbReference type="PANTHER" id="PTHR46050:SF18">
    <property type="entry name" value="TETRATRICOPEPTIDE REPEAT (TPR)-LIKE SUPERFAMILY PROTEIN"/>
    <property type="match status" value="1"/>
</dbReference>
<dbReference type="InterPro" id="IPR044534">
    <property type="entry name" value="TTL1-4"/>
</dbReference>
<reference evidence="6" key="2">
    <citation type="submission" date="2025-08" db="UniProtKB">
        <authorList>
            <consortium name="RefSeq"/>
        </authorList>
    </citation>
    <scope>IDENTIFICATION</scope>
    <source>
        <tissue evidence="6">Leaf</tissue>
    </source>
</reference>
<dbReference type="Gene3D" id="3.40.30.10">
    <property type="entry name" value="Glutaredoxin"/>
    <property type="match status" value="1"/>
</dbReference>
<dbReference type="Pfam" id="PF13432">
    <property type="entry name" value="TPR_16"/>
    <property type="match status" value="1"/>
</dbReference>
<dbReference type="InterPro" id="IPR019734">
    <property type="entry name" value="TPR_rpt"/>
</dbReference>
<dbReference type="Pfam" id="PF07719">
    <property type="entry name" value="TPR_2"/>
    <property type="match status" value="1"/>
</dbReference>
<evidence type="ECO:0000256" key="1">
    <source>
        <dbReference type="ARBA" id="ARBA00022737"/>
    </source>
</evidence>
<dbReference type="SMART" id="SM00028">
    <property type="entry name" value="TPR"/>
    <property type="match status" value="6"/>
</dbReference>
<keyword evidence="5" id="KW-1185">Reference proteome</keyword>
<dbReference type="Pfam" id="PF13431">
    <property type="entry name" value="TPR_17"/>
    <property type="match status" value="1"/>
</dbReference>
<dbReference type="InterPro" id="IPR013105">
    <property type="entry name" value="TPR_2"/>
</dbReference>
<dbReference type="AlphaFoldDB" id="A0A9R0HZ31"/>
<proteinExistence type="predicted"/>
<keyword evidence="2 3" id="KW-0802">TPR repeat</keyword>
<reference evidence="5" key="1">
    <citation type="journal article" date="2021" name="Nat. Commun.">
        <title>Genomic analyses provide insights into spinach domestication and the genetic basis of agronomic traits.</title>
        <authorList>
            <person name="Cai X."/>
            <person name="Sun X."/>
            <person name="Xu C."/>
            <person name="Sun H."/>
            <person name="Wang X."/>
            <person name="Ge C."/>
            <person name="Zhang Z."/>
            <person name="Wang Q."/>
            <person name="Fei Z."/>
            <person name="Jiao C."/>
            <person name="Wang Q."/>
        </authorList>
    </citation>
    <scope>NUCLEOTIDE SEQUENCE [LARGE SCALE GENOMIC DNA]</scope>
    <source>
        <strain evidence="5">cv. Varoflay</strain>
    </source>
</reference>
<dbReference type="GO" id="GO:0005737">
    <property type="term" value="C:cytoplasm"/>
    <property type="evidence" value="ECO:0000318"/>
    <property type="project" value="GO_Central"/>
</dbReference>
<evidence type="ECO:0000313" key="5">
    <source>
        <dbReference type="Proteomes" id="UP000813463"/>
    </source>
</evidence>